<dbReference type="CDD" id="cd17541">
    <property type="entry name" value="REC_CheB-like"/>
    <property type="match status" value="1"/>
</dbReference>
<comment type="PTM">
    <text evidence="3">Phosphorylated by CheA. Phosphorylation of the N-terminal regulatory domain activates the methylesterase activity.</text>
</comment>
<dbReference type="RefSeq" id="WP_197452113.1">
    <property type="nucleotide sequence ID" value="NZ_CP036348.1"/>
</dbReference>
<dbReference type="InterPro" id="IPR011006">
    <property type="entry name" value="CheY-like_superfamily"/>
</dbReference>
<dbReference type="HAMAP" id="MF_00099">
    <property type="entry name" value="CheB_chemtxs"/>
    <property type="match status" value="1"/>
</dbReference>
<evidence type="ECO:0000256" key="4">
    <source>
        <dbReference type="PROSITE-ProRule" id="PRU00050"/>
    </source>
</evidence>
<dbReference type="InterPro" id="IPR001789">
    <property type="entry name" value="Sig_transdc_resp-reg_receiver"/>
</dbReference>
<dbReference type="PANTHER" id="PTHR42872:SF3">
    <property type="entry name" value="PROTEIN-GLUTAMATE METHYLESTERASE_PROTEIN-GLUTAMINE GLUTAMINASE 1"/>
    <property type="match status" value="1"/>
</dbReference>
<dbReference type="GO" id="GO:0005737">
    <property type="term" value="C:cytoplasm"/>
    <property type="evidence" value="ECO:0007669"/>
    <property type="project" value="UniProtKB-SubCell"/>
</dbReference>
<dbReference type="PIRSF" id="PIRSF000876">
    <property type="entry name" value="RR_chemtxs_CheB"/>
    <property type="match status" value="1"/>
</dbReference>
<dbReference type="GO" id="GO:0008984">
    <property type="term" value="F:protein-glutamate methylesterase activity"/>
    <property type="evidence" value="ECO:0007669"/>
    <property type="project" value="UniProtKB-UniRule"/>
</dbReference>
<comment type="subcellular location">
    <subcellularLocation>
        <location evidence="3">Cytoplasm</location>
    </subcellularLocation>
</comment>
<gene>
    <name evidence="3 9" type="primary">cheB</name>
    <name evidence="9" type="ORF">Poly24_47740</name>
</gene>
<feature type="domain" description="Response regulatory" evidence="7">
    <location>
        <begin position="7"/>
        <end position="125"/>
    </location>
</feature>
<feature type="compositionally biased region" description="Low complexity" evidence="6">
    <location>
        <begin position="149"/>
        <end position="165"/>
    </location>
</feature>
<keyword evidence="3" id="KW-0963">Cytoplasm</keyword>
<dbReference type="SUPFAM" id="SSF52172">
    <property type="entry name" value="CheY-like"/>
    <property type="match status" value="1"/>
</dbReference>
<evidence type="ECO:0000256" key="6">
    <source>
        <dbReference type="SAM" id="MobiDB-lite"/>
    </source>
</evidence>
<dbReference type="InterPro" id="IPR008248">
    <property type="entry name" value="CheB-like"/>
</dbReference>
<evidence type="ECO:0000313" key="9">
    <source>
        <dbReference type="EMBL" id="QDV71041.1"/>
    </source>
</evidence>
<dbReference type="EC" id="3.5.1.44" evidence="3"/>
<feature type="region of interest" description="Disordered" evidence="6">
    <location>
        <begin position="144"/>
        <end position="176"/>
    </location>
</feature>
<evidence type="ECO:0000259" key="8">
    <source>
        <dbReference type="PROSITE" id="PS50122"/>
    </source>
</evidence>
<keyword evidence="3 4" id="KW-0145">Chemotaxis</keyword>
<comment type="similarity">
    <text evidence="3">Belongs to the CheB family.</text>
</comment>
<organism evidence="9 10">
    <name type="scientific">Rosistilla carotiformis</name>
    <dbReference type="NCBI Taxonomy" id="2528017"/>
    <lineage>
        <taxon>Bacteria</taxon>
        <taxon>Pseudomonadati</taxon>
        <taxon>Planctomycetota</taxon>
        <taxon>Planctomycetia</taxon>
        <taxon>Pirellulales</taxon>
        <taxon>Pirellulaceae</taxon>
        <taxon>Rosistilla</taxon>
    </lineage>
</organism>
<dbReference type="AlphaFoldDB" id="A0A518JZR7"/>
<protein>
    <recommendedName>
        <fullName evidence="3">Protein-glutamate methylesterase/protein-glutamine glutaminase</fullName>
        <ecNumber evidence="3">3.1.1.61</ecNumber>
        <ecNumber evidence="3">3.5.1.44</ecNumber>
    </recommendedName>
</protein>
<accession>A0A518JZR7</accession>
<dbReference type="Pfam" id="PF00072">
    <property type="entry name" value="Response_reg"/>
    <property type="match status" value="1"/>
</dbReference>
<dbReference type="InterPro" id="IPR035909">
    <property type="entry name" value="CheB_C"/>
</dbReference>
<keyword evidence="1 3" id="KW-0378">Hydrolase</keyword>
<evidence type="ECO:0000256" key="1">
    <source>
        <dbReference type="ARBA" id="ARBA00022801"/>
    </source>
</evidence>
<evidence type="ECO:0000256" key="5">
    <source>
        <dbReference type="PROSITE-ProRule" id="PRU00169"/>
    </source>
</evidence>
<comment type="catalytic activity">
    <reaction evidence="3">
        <text>L-glutaminyl-[protein] + H2O = L-glutamyl-[protein] + NH4(+)</text>
        <dbReference type="Rhea" id="RHEA:16441"/>
        <dbReference type="Rhea" id="RHEA-COMP:10207"/>
        <dbReference type="Rhea" id="RHEA-COMP:10208"/>
        <dbReference type="ChEBI" id="CHEBI:15377"/>
        <dbReference type="ChEBI" id="CHEBI:28938"/>
        <dbReference type="ChEBI" id="CHEBI:29973"/>
        <dbReference type="ChEBI" id="CHEBI:30011"/>
        <dbReference type="EC" id="3.5.1.44"/>
    </reaction>
</comment>
<sequence length="376" mass="40055">MSTTLRKILIVDDSPVYRRFVVQTLEGLQGHTVVGQAADGVTALQAIATLRPDVVTLDVEMPGLNGLEVLKQIKKLAPHTEVIMLSSLTLQSASLTIQAIESGAFDFVLKPQGMDLESNRRKLRDALFQRFQAISQNVKRHAFPAPSQPLASRPGPSSSPASLGGRANGHRDAPRREFGTPQVIVIGISTGGPQALRSVVSQLPRDFSVPIAIVQHMPPLFTRSLAEELDRISPLQVFEAASGDSLQAGQIAIAPGGFHLTLQRMAAGITLRVNDNPPERSCRPSVNILFRSAAAQFGNRAIGVVMTGMGDDGTEGARELRTQGARILAQDAQSCVVYGMPCAVAEAGLVDEVVGLNDVASKLTALTRRPALVGRS</sequence>
<reference evidence="9 10" key="1">
    <citation type="submission" date="2019-02" db="EMBL/GenBank/DDBJ databases">
        <title>Deep-cultivation of Planctomycetes and their phenomic and genomic characterization uncovers novel biology.</title>
        <authorList>
            <person name="Wiegand S."/>
            <person name="Jogler M."/>
            <person name="Boedeker C."/>
            <person name="Pinto D."/>
            <person name="Vollmers J."/>
            <person name="Rivas-Marin E."/>
            <person name="Kohn T."/>
            <person name="Peeters S.H."/>
            <person name="Heuer A."/>
            <person name="Rast P."/>
            <person name="Oberbeckmann S."/>
            <person name="Bunk B."/>
            <person name="Jeske O."/>
            <person name="Meyerdierks A."/>
            <person name="Storesund J.E."/>
            <person name="Kallscheuer N."/>
            <person name="Luecker S."/>
            <person name="Lage O.M."/>
            <person name="Pohl T."/>
            <person name="Merkel B.J."/>
            <person name="Hornburger P."/>
            <person name="Mueller R.-W."/>
            <person name="Bruemmer F."/>
            <person name="Labrenz M."/>
            <person name="Spormann A.M."/>
            <person name="Op den Camp H."/>
            <person name="Overmann J."/>
            <person name="Amann R."/>
            <person name="Jetten M.S.M."/>
            <person name="Mascher T."/>
            <person name="Medema M.H."/>
            <person name="Devos D.P."/>
            <person name="Kaster A.-K."/>
            <person name="Ovreas L."/>
            <person name="Rohde M."/>
            <person name="Galperin M.Y."/>
            <person name="Jogler C."/>
        </authorList>
    </citation>
    <scope>NUCLEOTIDE SEQUENCE [LARGE SCALE GENOMIC DNA]</scope>
    <source>
        <strain evidence="9 10">Poly24</strain>
    </source>
</reference>
<feature type="active site" evidence="3 4">
    <location>
        <position position="189"/>
    </location>
</feature>
<dbReference type="GO" id="GO:0000156">
    <property type="term" value="F:phosphorelay response regulator activity"/>
    <property type="evidence" value="ECO:0007669"/>
    <property type="project" value="InterPro"/>
</dbReference>
<feature type="modified residue" description="4-aspartylphosphate" evidence="3 5">
    <location>
        <position position="58"/>
    </location>
</feature>
<dbReference type="InterPro" id="IPR000673">
    <property type="entry name" value="Sig_transdc_resp-reg_Me-estase"/>
</dbReference>
<evidence type="ECO:0000313" key="10">
    <source>
        <dbReference type="Proteomes" id="UP000315082"/>
    </source>
</evidence>
<proteinExistence type="inferred from homology"/>
<dbReference type="KEGG" id="rcf:Poly24_47740"/>
<comment type="catalytic activity">
    <reaction evidence="2 3">
        <text>[protein]-L-glutamate 5-O-methyl ester + H2O = L-glutamyl-[protein] + methanol + H(+)</text>
        <dbReference type="Rhea" id="RHEA:23236"/>
        <dbReference type="Rhea" id="RHEA-COMP:10208"/>
        <dbReference type="Rhea" id="RHEA-COMP:10311"/>
        <dbReference type="ChEBI" id="CHEBI:15377"/>
        <dbReference type="ChEBI" id="CHEBI:15378"/>
        <dbReference type="ChEBI" id="CHEBI:17790"/>
        <dbReference type="ChEBI" id="CHEBI:29973"/>
        <dbReference type="ChEBI" id="CHEBI:82795"/>
        <dbReference type="EC" id="3.1.1.61"/>
    </reaction>
</comment>
<evidence type="ECO:0000256" key="2">
    <source>
        <dbReference type="ARBA" id="ARBA00048267"/>
    </source>
</evidence>
<dbReference type="PROSITE" id="PS50110">
    <property type="entry name" value="RESPONSE_REGULATORY"/>
    <property type="match status" value="1"/>
</dbReference>
<dbReference type="PROSITE" id="PS50122">
    <property type="entry name" value="CHEB"/>
    <property type="match status" value="1"/>
</dbReference>
<feature type="active site" evidence="3 4">
    <location>
        <position position="216"/>
    </location>
</feature>
<dbReference type="Gene3D" id="3.40.50.2300">
    <property type="match status" value="1"/>
</dbReference>
<name>A0A518JZR7_9BACT</name>
<dbReference type="PANTHER" id="PTHR42872">
    <property type="entry name" value="PROTEIN-GLUTAMATE METHYLESTERASE/PROTEIN-GLUTAMINE GLUTAMINASE"/>
    <property type="match status" value="1"/>
</dbReference>
<feature type="active site" evidence="3 4">
    <location>
        <position position="312"/>
    </location>
</feature>
<evidence type="ECO:0000259" key="7">
    <source>
        <dbReference type="PROSITE" id="PS50110"/>
    </source>
</evidence>
<feature type="domain" description="CheB-type methylesterase" evidence="8">
    <location>
        <begin position="177"/>
        <end position="370"/>
    </location>
</feature>
<dbReference type="SUPFAM" id="SSF52738">
    <property type="entry name" value="Methylesterase CheB, C-terminal domain"/>
    <property type="match status" value="1"/>
</dbReference>
<comment type="function">
    <text evidence="3">Involved in chemotaxis. Part of a chemotaxis signal transduction system that modulates chemotaxis in response to various stimuli. Catalyzes the demethylation of specific methylglutamate residues introduced into the chemoreceptors (methyl-accepting chemotaxis proteins or MCP) by CheR. Also mediates the irreversible deamidation of specific glutamine residues to glutamic acid.</text>
</comment>
<evidence type="ECO:0000256" key="3">
    <source>
        <dbReference type="HAMAP-Rule" id="MF_00099"/>
    </source>
</evidence>
<dbReference type="EC" id="3.1.1.61" evidence="3"/>
<keyword evidence="3 5" id="KW-0597">Phosphoprotein</keyword>
<dbReference type="Gene3D" id="3.40.50.180">
    <property type="entry name" value="Methylesterase CheB, C-terminal domain"/>
    <property type="match status" value="1"/>
</dbReference>
<comment type="domain">
    <text evidence="3">Contains a C-terminal catalytic domain, and an N-terminal region which modulates catalytic activity.</text>
</comment>
<dbReference type="SMART" id="SM00448">
    <property type="entry name" value="REC"/>
    <property type="match status" value="1"/>
</dbReference>
<dbReference type="EMBL" id="CP036348">
    <property type="protein sequence ID" value="QDV71041.1"/>
    <property type="molecule type" value="Genomic_DNA"/>
</dbReference>
<keyword evidence="10" id="KW-1185">Reference proteome</keyword>
<dbReference type="GO" id="GO:0050568">
    <property type="term" value="F:protein-glutamine glutaminase activity"/>
    <property type="evidence" value="ECO:0007669"/>
    <property type="project" value="UniProtKB-UniRule"/>
</dbReference>
<dbReference type="GO" id="GO:0006935">
    <property type="term" value="P:chemotaxis"/>
    <property type="evidence" value="ECO:0007669"/>
    <property type="project" value="UniProtKB-UniRule"/>
</dbReference>
<dbReference type="NCBIfam" id="NF001965">
    <property type="entry name" value="PRK00742.1"/>
    <property type="match status" value="1"/>
</dbReference>
<dbReference type="CDD" id="cd16432">
    <property type="entry name" value="CheB_Rec"/>
    <property type="match status" value="1"/>
</dbReference>
<dbReference type="Pfam" id="PF01339">
    <property type="entry name" value="CheB_methylest"/>
    <property type="match status" value="1"/>
</dbReference>
<dbReference type="Proteomes" id="UP000315082">
    <property type="component" value="Chromosome"/>
</dbReference>